<dbReference type="NCBIfam" id="TIGR01932">
    <property type="entry name" value="hflC"/>
    <property type="match status" value="1"/>
</dbReference>
<proteinExistence type="inferred from homology"/>
<dbReference type="CDD" id="cd03405">
    <property type="entry name" value="SPFH_HflC"/>
    <property type="match status" value="1"/>
</dbReference>
<dbReference type="Gene3D" id="3.30.479.30">
    <property type="entry name" value="Band 7 domain"/>
    <property type="match status" value="1"/>
</dbReference>
<dbReference type="PRINTS" id="PR00721">
    <property type="entry name" value="STOMATIN"/>
</dbReference>
<evidence type="ECO:0000313" key="9">
    <source>
        <dbReference type="Proteomes" id="UP000179344"/>
    </source>
</evidence>
<keyword evidence="3" id="KW-0812">Transmembrane</keyword>
<dbReference type="AlphaFoldDB" id="A0A1F6TGI8"/>
<evidence type="ECO:0000256" key="6">
    <source>
        <dbReference type="PIRNR" id="PIRNR005651"/>
    </source>
</evidence>
<dbReference type="SMART" id="SM00244">
    <property type="entry name" value="PHB"/>
    <property type="match status" value="1"/>
</dbReference>
<accession>A0A1F6TGI8</accession>
<dbReference type="Pfam" id="PF01145">
    <property type="entry name" value="Band_7"/>
    <property type="match status" value="1"/>
</dbReference>
<comment type="similarity">
    <text evidence="2 6">Belongs to the band 7/mec-2 family. HflC subfamily.</text>
</comment>
<dbReference type="PANTHER" id="PTHR42911">
    <property type="entry name" value="MODULATOR OF FTSH PROTEASE HFLC"/>
    <property type="match status" value="1"/>
</dbReference>
<reference evidence="8 9" key="1">
    <citation type="journal article" date="2016" name="Nat. Commun.">
        <title>Thousands of microbial genomes shed light on interconnected biogeochemical processes in an aquifer system.</title>
        <authorList>
            <person name="Anantharaman K."/>
            <person name="Brown C.T."/>
            <person name="Hug L.A."/>
            <person name="Sharon I."/>
            <person name="Castelle C.J."/>
            <person name="Probst A.J."/>
            <person name="Thomas B.C."/>
            <person name="Singh A."/>
            <person name="Wilkins M.J."/>
            <person name="Karaoz U."/>
            <person name="Brodie E.L."/>
            <person name="Williams K.H."/>
            <person name="Hubbard S.S."/>
            <person name="Banfield J.F."/>
        </authorList>
    </citation>
    <scope>NUCLEOTIDE SEQUENCE [LARGE SCALE GENOMIC DNA]</scope>
</reference>
<dbReference type="GO" id="GO:0016020">
    <property type="term" value="C:membrane"/>
    <property type="evidence" value="ECO:0007669"/>
    <property type="project" value="UniProtKB-SubCell"/>
</dbReference>
<evidence type="ECO:0000256" key="1">
    <source>
        <dbReference type="ARBA" id="ARBA00004167"/>
    </source>
</evidence>
<evidence type="ECO:0000259" key="7">
    <source>
        <dbReference type="SMART" id="SM00244"/>
    </source>
</evidence>
<comment type="function">
    <text evidence="6">HflC and HflK could regulate a protease.</text>
</comment>
<comment type="caution">
    <text evidence="8">The sequence shown here is derived from an EMBL/GenBank/DDBJ whole genome shotgun (WGS) entry which is preliminary data.</text>
</comment>
<dbReference type="EMBL" id="MFST01000064">
    <property type="protein sequence ID" value="OGI44232.1"/>
    <property type="molecule type" value="Genomic_DNA"/>
</dbReference>
<evidence type="ECO:0000313" key="8">
    <source>
        <dbReference type="EMBL" id="OGI44232.1"/>
    </source>
</evidence>
<organism evidence="8 9">
    <name type="scientific">Candidatus Muproteobacteria bacterium RBG_16_65_31</name>
    <dbReference type="NCBI Taxonomy" id="1817759"/>
    <lineage>
        <taxon>Bacteria</taxon>
        <taxon>Pseudomonadati</taxon>
        <taxon>Pseudomonadota</taxon>
        <taxon>Candidatus Muproteobacteria</taxon>
    </lineage>
</organism>
<evidence type="ECO:0000256" key="4">
    <source>
        <dbReference type="ARBA" id="ARBA00022989"/>
    </source>
</evidence>
<dbReference type="Proteomes" id="UP000179344">
    <property type="component" value="Unassembled WGS sequence"/>
</dbReference>
<evidence type="ECO:0000256" key="3">
    <source>
        <dbReference type="ARBA" id="ARBA00022692"/>
    </source>
</evidence>
<protein>
    <recommendedName>
        <fullName evidence="6">Protein HflC</fullName>
    </recommendedName>
</protein>
<keyword evidence="4" id="KW-1133">Transmembrane helix</keyword>
<dbReference type="PANTHER" id="PTHR42911:SF1">
    <property type="entry name" value="MODULATOR OF FTSH PROTEASE HFLC"/>
    <property type="match status" value="1"/>
</dbReference>
<dbReference type="InterPro" id="IPR036013">
    <property type="entry name" value="Band_7/SPFH_dom_sf"/>
</dbReference>
<dbReference type="PIRSF" id="PIRSF005651">
    <property type="entry name" value="HflC"/>
    <property type="match status" value="1"/>
</dbReference>
<sequence>MNQTRLLALLGIVLFALILVNSAVYTVDEREKVIVVRFGQVLRYDDGPGLHVKTPLLDDARYFDARILTMDADPQPFLTKEKKYVVVDSFVKWRIADALKYYLTVGGKEFDARRRLEQIVNSGLRDEFGRRTVQSVISTERHKIMDILTTNTDKEARNFGIEVVDVRLQRVDLPEEVSHSVYQRMKAERSRIANGLRAQGAEVAEKIRADAERKRDILLADAYRQAERTRGEGDARATGIYADAYNRAPEFYSLYRSLNAYKESFRDKDDIMIVDPSADFFRYMKKPTR</sequence>
<evidence type="ECO:0000256" key="5">
    <source>
        <dbReference type="ARBA" id="ARBA00023136"/>
    </source>
</evidence>
<dbReference type="SUPFAM" id="SSF117892">
    <property type="entry name" value="Band 7/SPFH domain"/>
    <property type="match status" value="1"/>
</dbReference>
<keyword evidence="5" id="KW-0472">Membrane</keyword>
<dbReference type="InterPro" id="IPR010200">
    <property type="entry name" value="HflC"/>
</dbReference>
<gene>
    <name evidence="8" type="ORF">A2V92_02055</name>
</gene>
<comment type="subcellular location">
    <subcellularLocation>
        <location evidence="1">Membrane</location>
        <topology evidence="1">Single-pass membrane protein</topology>
    </subcellularLocation>
</comment>
<dbReference type="InterPro" id="IPR001972">
    <property type="entry name" value="Stomatin_HflK_fam"/>
</dbReference>
<feature type="domain" description="Band 7" evidence="7">
    <location>
        <begin position="22"/>
        <end position="185"/>
    </location>
</feature>
<evidence type="ECO:0000256" key="2">
    <source>
        <dbReference type="ARBA" id="ARBA00007862"/>
    </source>
</evidence>
<dbReference type="InterPro" id="IPR001107">
    <property type="entry name" value="Band_7"/>
</dbReference>
<name>A0A1F6TGI8_9PROT</name>